<dbReference type="Proteomes" id="UP000717996">
    <property type="component" value="Unassembled WGS sequence"/>
</dbReference>
<protein>
    <submittedName>
        <fullName evidence="1">Uncharacterized protein</fullName>
    </submittedName>
</protein>
<dbReference type="AlphaFoldDB" id="A0A9P6Y9S8"/>
<sequence length="358" mass="41209">MESLDIKYSEAIANAMNQLKNEKENISIQDVIDRIWLLRITETARKKDFELIKIKPNWLPISEGIIKRLNQCMESKSLEFNTDIHNSESSSSTTQSYYTTSTSSVKSALSETDKQEIINIFSSLDKTKMWTLSTGTVVELKMEELSKKCNFDHPSHSLILDPEDTLTWDSIFTKQELDEIRSFRSPTFESVPKSSITIDPNYHNLIQMHKTISEQYVNPQTDSYNYWTKKSLIEGLDILMSNKKVIPWAFDQGQLIAKREKTSEVSSEQMNQRRKLSSVDKIARQKTGKRVDMAFRYDGYDIGVYEAKKSSREYSDEGITDQQIKVPKIMKGMLIKLLTVAHTKLRQLETVGIITCGK</sequence>
<proteinExistence type="predicted"/>
<comment type="caution">
    <text evidence="1">The sequence shown here is derived from an EMBL/GenBank/DDBJ whole genome shotgun (WGS) entry which is preliminary data.</text>
</comment>
<dbReference type="EMBL" id="JAANIT010001061">
    <property type="protein sequence ID" value="KAG1542494.1"/>
    <property type="molecule type" value="Genomic_DNA"/>
</dbReference>
<evidence type="ECO:0000313" key="2">
    <source>
        <dbReference type="Proteomes" id="UP000717996"/>
    </source>
</evidence>
<organism evidence="1 2">
    <name type="scientific">Rhizopus oryzae</name>
    <name type="common">Mucormycosis agent</name>
    <name type="synonym">Rhizopus arrhizus var. delemar</name>
    <dbReference type="NCBI Taxonomy" id="64495"/>
    <lineage>
        <taxon>Eukaryota</taxon>
        <taxon>Fungi</taxon>
        <taxon>Fungi incertae sedis</taxon>
        <taxon>Mucoromycota</taxon>
        <taxon>Mucoromycotina</taxon>
        <taxon>Mucoromycetes</taxon>
        <taxon>Mucorales</taxon>
        <taxon>Mucorineae</taxon>
        <taxon>Rhizopodaceae</taxon>
        <taxon>Rhizopus</taxon>
    </lineage>
</organism>
<evidence type="ECO:0000313" key="1">
    <source>
        <dbReference type="EMBL" id="KAG1542494.1"/>
    </source>
</evidence>
<accession>A0A9P6Y9S8</accession>
<name>A0A9P6Y9S8_RHIOR</name>
<gene>
    <name evidence="1" type="ORF">G6F51_007240</name>
</gene>
<reference evidence="1" key="1">
    <citation type="journal article" date="2020" name="Microb. Genom.">
        <title>Genetic diversity of clinical and environmental Mucorales isolates obtained from an investigation of mucormycosis cases among solid organ transplant recipients.</title>
        <authorList>
            <person name="Nguyen M.H."/>
            <person name="Kaul D."/>
            <person name="Muto C."/>
            <person name="Cheng S.J."/>
            <person name="Richter R.A."/>
            <person name="Bruno V.M."/>
            <person name="Liu G."/>
            <person name="Beyhan S."/>
            <person name="Sundermann A.J."/>
            <person name="Mounaud S."/>
            <person name="Pasculle A.W."/>
            <person name="Nierman W.C."/>
            <person name="Driscoll E."/>
            <person name="Cumbie R."/>
            <person name="Clancy C.J."/>
            <person name="Dupont C.L."/>
        </authorList>
    </citation>
    <scope>NUCLEOTIDE SEQUENCE</scope>
    <source>
        <strain evidence="1">GL16</strain>
    </source>
</reference>
<dbReference type="OrthoDB" id="2256601at2759"/>